<proteinExistence type="evidence at transcript level"/>
<feature type="transmembrane region" description="Helical" evidence="1">
    <location>
        <begin position="144"/>
        <end position="168"/>
    </location>
</feature>
<reference evidence="2" key="1">
    <citation type="journal article" date="2015" name="Insect Biochem. Mol. Biol.">
        <title>A reference gene set for chemosensory receptor genes of Manduca sexta.</title>
        <authorList>
            <person name="Koenig C."/>
            <person name="Hirsh A."/>
            <person name="Bucks S."/>
            <person name="Klinner C."/>
            <person name="Vogel H."/>
            <person name="Shukla A."/>
            <person name="Mansfield J.H."/>
            <person name="Morton B."/>
            <person name="Hansson B.S."/>
            <person name="Grosse-Wilde E."/>
        </authorList>
    </citation>
    <scope>NUCLEOTIDE SEQUENCE</scope>
</reference>
<feature type="transmembrane region" description="Helical" evidence="1">
    <location>
        <begin position="62"/>
        <end position="87"/>
    </location>
</feature>
<reference evidence="3" key="3">
    <citation type="submission" date="2020-12" db="EMBL/GenBank/DDBJ databases">
        <authorList>
            <person name="Kanost M."/>
        </authorList>
    </citation>
    <scope>NUCLEOTIDE SEQUENCE</scope>
</reference>
<dbReference type="EMBL" id="JH668824">
    <property type="protein sequence ID" value="KAG6462240.1"/>
    <property type="molecule type" value="Genomic_DNA"/>
</dbReference>
<organism evidence="2">
    <name type="scientific">Manduca sexta</name>
    <name type="common">Tobacco hawkmoth</name>
    <name type="synonym">Tobacco hornworm</name>
    <dbReference type="NCBI Taxonomy" id="7130"/>
    <lineage>
        <taxon>Eukaryota</taxon>
        <taxon>Metazoa</taxon>
        <taxon>Ecdysozoa</taxon>
        <taxon>Arthropoda</taxon>
        <taxon>Hexapoda</taxon>
        <taxon>Insecta</taxon>
        <taxon>Pterygota</taxon>
        <taxon>Neoptera</taxon>
        <taxon>Endopterygota</taxon>
        <taxon>Lepidoptera</taxon>
        <taxon>Glossata</taxon>
        <taxon>Ditrysia</taxon>
        <taxon>Bombycoidea</taxon>
        <taxon>Sphingidae</taxon>
        <taxon>Sphinginae</taxon>
        <taxon>Sphingini</taxon>
        <taxon>Manduca</taxon>
    </lineage>
</organism>
<reference evidence="3" key="2">
    <citation type="journal article" date="2016" name="Insect Biochem. Mol. Biol.">
        <title>Multifaceted biological insights from a draft genome sequence of the tobacco hornworm moth, Manduca sexta.</title>
        <authorList>
            <person name="Kanost M.R."/>
            <person name="Arrese E.L."/>
            <person name="Cao X."/>
            <person name="Chen Y.R."/>
            <person name="Chellapilla S."/>
            <person name="Goldsmith M.R."/>
            <person name="Grosse-Wilde E."/>
            <person name="Heckel D.G."/>
            <person name="Herndon N."/>
            <person name="Jiang H."/>
            <person name="Papanicolaou A."/>
            <person name="Qu J."/>
            <person name="Soulages J.L."/>
            <person name="Vogel H."/>
            <person name="Walters J."/>
            <person name="Waterhouse R.M."/>
            <person name="Ahn S.J."/>
            <person name="Almeida F.C."/>
            <person name="An C."/>
            <person name="Aqrawi P."/>
            <person name="Bretschneider A."/>
            <person name="Bryant W.B."/>
            <person name="Bucks S."/>
            <person name="Chao H."/>
            <person name="Chevignon G."/>
            <person name="Christen J.M."/>
            <person name="Clarke D.F."/>
            <person name="Dittmer N.T."/>
            <person name="Ferguson L.C.F."/>
            <person name="Garavelou S."/>
            <person name="Gordon K.H.J."/>
            <person name="Gunaratna R.T."/>
            <person name="Han Y."/>
            <person name="Hauser F."/>
            <person name="He Y."/>
            <person name="Heidel-Fischer H."/>
            <person name="Hirsh A."/>
            <person name="Hu Y."/>
            <person name="Jiang H."/>
            <person name="Kalra D."/>
            <person name="Klinner C."/>
            <person name="Konig C."/>
            <person name="Kovar C."/>
            <person name="Kroll A.R."/>
            <person name="Kuwar S.S."/>
            <person name="Lee S.L."/>
            <person name="Lehman R."/>
            <person name="Li K."/>
            <person name="Li Z."/>
            <person name="Liang H."/>
            <person name="Lovelace S."/>
            <person name="Lu Z."/>
            <person name="Mansfield J.H."/>
            <person name="McCulloch K.J."/>
            <person name="Mathew T."/>
            <person name="Morton B."/>
            <person name="Muzny D.M."/>
            <person name="Neunemann D."/>
            <person name="Ongeri F."/>
            <person name="Pauchet Y."/>
            <person name="Pu L.L."/>
            <person name="Pyrousis I."/>
            <person name="Rao X.J."/>
            <person name="Redding A."/>
            <person name="Roesel C."/>
            <person name="Sanchez-Gracia A."/>
            <person name="Schaack S."/>
            <person name="Shukla A."/>
            <person name="Tetreau G."/>
            <person name="Wang Y."/>
            <person name="Xiong G.H."/>
            <person name="Traut W."/>
            <person name="Walsh T.K."/>
            <person name="Worley K.C."/>
            <person name="Wu D."/>
            <person name="Wu W."/>
            <person name="Wu Y.Q."/>
            <person name="Zhang X."/>
            <person name="Zou Z."/>
            <person name="Zucker H."/>
            <person name="Briscoe A.D."/>
            <person name="Burmester T."/>
            <person name="Clem R.J."/>
            <person name="Feyereisen R."/>
            <person name="Grimmelikhuijzen C.J.P."/>
            <person name="Hamodrakas S.J."/>
            <person name="Hansson B.S."/>
            <person name="Huguet E."/>
            <person name="Jermiin L.S."/>
            <person name="Lan Q."/>
            <person name="Lehman H.K."/>
            <person name="Lorenzen M."/>
            <person name="Merzendorfer H."/>
            <person name="Michalopoulos I."/>
            <person name="Morton D.B."/>
            <person name="Muthukrishnan S."/>
            <person name="Oakeshott J.G."/>
            <person name="Palmer W."/>
            <person name="Park Y."/>
            <person name="Passarelli A.L."/>
            <person name="Rozas J."/>
            <person name="Schwartz L.M."/>
            <person name="Smith W."/>
            <person name="Southgate A."/>
            <person name="Vilcinskas A."/>
            <person name="Vogt R."/>
            <person name="Wang P."/>
            <person name="Werren J."/>
            <person name="Yu X.Q."/>
            <person name="Zhou J.J."/>
            <person name="Brown S.J."/>
            <person name="Scherer S.E."/>
            <person name="Richards S."/>
            <person name="Blissard G.W."/>
        </authorList>
    </citation>
    <scope>NUCLEOTIDE SEQUENCE</scope>
</reference>
<evidence type="ECO:0000313" key="4">
    <source>
        <dbReference type="Proteomes" id="UP000791440"/>
    </source>
</evidence>
<evidence type="ECO:0000256" key="1">
    <source>
        <dbReference type="SAM" id="Phobius"/>
    </source>
</evidence>
<dbReference type="AlphaFoldDB" id="A0A5K8B259"/>
<name>A0A5K8B259_MANSE</name>
<feature type="transmembrane region" description="Helical" evidence="1">
    <location>
        <begin position="33"/>
        <end position="50"/>
    </location>
</feature>
<evidence type="ECO:0000313" key="3">
    <source>
        <dbReference type="EMBL" id="KAG6462240.1"/>
    </source>
</evidence>
<keyword evidence="2" id="KW-0675">Receptor</keyword>
<gene>
    <name evidence="2" type="primary">GR22</name>
    <name evidence="3" type="ORF">O3G_MSEX013132</name>
</gene>
<feature type="transmembrane region" description="Helical" evidence="1">
    <location>
        <begin position="108"/>
        <end position="132"/>
    </location>
</feature>
<keyword evidence="1" id="KW-0472">Membrane</keyword>
<keyword evidence="4" id="KW-1185">Reference proteome</keyword>
<keyword evidence="1" id="KW-0812">Transmembrane</keyword>
<accession>A0A5K8B259</accession>
<protein>
    <submittedName>
        <fullName evidence="2">Gustatory receptor 22</fullName>
    </submittedName>
</protein>
<sequence>MADQLACDINFFYYIRFFFGFYHKFQSSRQIRWLAKCYCCLIYVNIIFFFNYLKTYRIYPKLFIYFISVEYLVFISISLLEGNKYLLKYYKKKPLIDASASTYGPMRVCLFAYMCLMLLVKLLFIIEVSIVHREYTTLEHLFNIFGLITWYVIIIGRSPSLFVFALLYTRVRLMRQTLENNDFDCRNQGKNHPRRYMQMYEAIMDGLKEYEGPKKLQRDHEEIQKLFQFLESNTLEYCVWRVLPLNLRSLLSFLSFTITNSIAILQIQDWAA</sequence>
<dbReference type="EMBL" id="LN885215">
    <property type="protein sequence ID" value="CUQ99363.1"/>
    <property type="molecule type" value="mRNA"/>
</dbReference>
<dbReference type="OrthoDB" id="7489104at2759"/>
<dbReference type="Proteomes" id="UP000791440">
    <property type="component" value="Unassembled WGS sequence"/>
</dbReference>
<keyword evidence="1" id="KW-1133">Transmembrane helix</keyword>
<evidence type="ECO:0000313" key="2">
    <source>
        <dbReference type="EMBL" id="CUQ99363.1"/>
    </source>
</evidence>